<evidence type="ECO:0000313" key="1">
    <source>
        <dbReference type="EMBL" id="KAL3636558.1"/>
    </source>
</evidence>
<gene>
    <name evidence="1" type="ORF">CASFOL_018857</name>
</gene>
<accession>A0ABD3D3H1</accession>
<sequence>MGCLRLRDLRERQKSETIEVRVLRKWISKGKNEDLCYRFVDIYPM</sequence>
<proteinExistence type="predicted"/>
<evidence type="ECO:0008006" key="3">
    <source>
        <dbReference type="Google" id="ProtNLM"/>
    </source>
</evidence>
<evidence type="ECO:0000313" key="2">
    <source>
        <dbReference type="Proteomes" id="UP001632038"/>
    </source>
</evidence>
<organism evidence="1 2">
    <name type="scientific">Castilleja foliolosa</name>
    <dbReference type="NCBI Taxonomy" id="1961234"/>
    <lineage>
        <taxon>Eukaryota</taxon>
        <taxon>Viridiplantae</taxon>
        <taxon>Streptophyta</taxon>
        <taxon>Embryophyta</taxon>
        <taxon>Tracheophyta</taxon>
        <taxon>Spermatophyta</taxon>
        <taxon>Magnoliopsida</taxon>
        <taxon>eudicotyledons</taxon>
        <taxon>Gunneridae</taxon>
        <taxon>Pentapetalae</taxon>
        <taxon>asterids</taxon>
        <taxon>lamiids</taxon>
        <taxon>Lamiales</taxon>
        <taxon>Orobanchaceae</taxon>
        <taxon>Pedicularideae</taxon>
        <taxon>Castillejinae</taxon>
        <taxon>Castilleja</taxon>
    </lineage>
</organism>
<keyword evidence="2" id="KW-1185">Reference proteome</keyword>
<protein>
    <recommendedName>
        <fullName evidence="3">Translation initiation factor 1</fullName>
    </recommendedName>
</protein>
<dbReference type="AlphaFoldDB" id="A0ABD3D3H1"/>
<comment type="caution">
    <text evidence="1">The sequence shown here is derived from an EMBL/GenBank/DDBJ whole genome shotgun (WGS) entry which is preliminary data.</text>
</comment>
<dbReference type="EMBL" id="JAVIJP010000026">
    <property type="protein sequence ID" value="KAL3636558.1"/>
    <property type="molecule type" value="Genomic_DNA"/>
</dbReference>
<name>A0ABD3D3H1_9LAMI</name>
<reference evidence="2" key="1">
    <citation type="journal article" date="2024" name="IScience">
        <title>Strigolactones Initiate the Formation of Haustorium-like Structures in Castilleja.</title>
        <authorList>
            <person name="Buerger M."/>
            <person name="Peterson D."/>
            <person name="Chory J."/>
        </authorList>
    </citation>
    <scope>NUCLEOTIDE SEQUENCE [LARGE SCALE GENOMIC DNA]</scope>
</reference>
<dbReference type="Proteomes" id="UP001632038">
    <property type="component" value="Unassembled WGS sequence"/>
</dbReference>